<sequence length="229" mass="24152">MTFPRPFALGVAAILYGAMALTANSARAGTLDASERAALEAMRADDMQKLVFHDAPRPRIAEGFEDGEGRSLGLADFAGKVVVLNLWATWCPPCRAEMPSLDRLAAKVGGDGIAVVALSTDRGGAPKVRAFFDEIGVKNLRIYTDKSNRFARQAAVMGLPVTLILDPQGREIARLTGDAHWDSEAALALLRGIAAATRDSATRGASGAAPEGHSQRLARAAAVSSEVIR</sequence>
<accession>A0A8J7M6V8</accession>
<proteinExistence type="predicted"/>
<dbReference type="PROSITE" id="PS51352">
    <property type="entry name" value="THIOREDOXIN_2"/>
    <property type="match status" value="1"/>
</dbReference>
<dbReference type="PANTHER" id="PTHR42852:SF13">
    <property type="entry name" value="PROTEIN DIPZ"/>
    <property type="match status" value="1"/>
</dbReference>
<keyword evidence="5" id="KW-1185">Reference proteome</keyword>
<dbReference type="Proteomes" id="UP000655420">
    <property type="component" value="Unassembled WGS sequence"/>
</dbReference>
<dbReference type="PROSITE" id="PS00194">
    <property type="entry name" value="THIOREDOXIN_1"/>
    <property type="match status" value="1"/>
</dbReference>
<evidence type="ECO:0000256" key="1">
    <source>
        <dbReference type="ARBA" id="ARBA00023284"/>
    </source>
</evidence>
<dbReference type="GO" id="GO:0016209">
    <property type="term" value="F:antioxidant activity"/>
    <property type="evidence" value="ECO:0007669"/>
    <property type="project" value="InterPro"/>
</dbReference>
<dbReference type="AlphaFoldDB" id="A0A8J7M6V8"/>
<dbReference type="InterPro" id="IPR050553">
    <property type="entry name" value="Thioredoxin_ResA/DsbE_sf"/>
</dbReference>
<evidence type="ECO:0000313" key="4">
    <source>
        <dbReference type="EMBL" id="MBK0399383.1"/>
    </source>
</evidence>
<dbReference type="GO" id="GO:0015036">
    <property type="term" value="F:disulfide oxidoreductase activity"/>
    <property type="evidence" value="ECO:0007669"/>
    <property type="project" value="UniProtKB-ARBA"/>
</dbReference>
<dbReference type="InterPro" id="IPR036249">
    <property type="entry name" value="Thioredoxin-like_sf"/>
</dbReference>
<dbReference type="SUPFAM" id="SSF52833">
    <property type="entry name" value="Thioredoxin-like"/>
    <property type="match status" value="1"/>
</dbReference>
<feature type="chain" id="PRO_5035195336" evidence="2">
    <location>
        <begin position="29"/>
        <end position="229"/>
    </location>
</feature>
<dbReference type="InterPro" id="IPR000866">
    <property type="entry name" value="AhpC/TSA"/>
</dbReference>
<keyword evidence="1" id="KW-0676">Redox-active center</keyword>
<dbReference type="InterPro" id="IPR013766">
    <property type="entry name" value="Thioredoxin_domain"/>
</dbReference>
<dbReference type="InterPro" id="IPR017937">
    <property type="entry name" value="Thioredoxin_CS"/>
</dbReference>
<dbReference type="Gene3D" id="3.40.30.10">
    <property type="entry name" value="Glutaredoxin"/>
    <property type="match status" value="1"/>
</dbReference>
<protein>
    <submittedName>
        <fullName evidence="4">TlpA family protein disulfide reductase</fullName>
    </submittedName>
</protein>
<gene>
    <name evidence="4" type="ORF">H0I76_09290</name>
</gene>
<dbReference type="EMBL" id="JAEHHL010000005">
    <property type="protein sequence ID" value="MBK0399383.1"/>
    <property type="molecule type" value="Genomic_DNA"/>
</dbReference>
<feature type="signal peptide" evidence="2">
    <location>
        <begin position="1"/>
        <end position="28"/>
    </location>
</feature>
<reference evidence="4" key="1">
    <citation type="submission" date="2020-12" db="EMBL/GenBank/DDBJ databases">
        <title>Bacterial taxonomy.</title>
        <authorList>
            <person name="Pan X."/>
        </authorList>
    </citation>
    <scope>NUCLEOTIDE SEQUENCE</scope>
    <source>
        <strain evidence="4">M0105</strain>
    </source>
</reference>
<organism evidence="4 5">
    <name type="scientific">Thermohalobaculum xanthum</name>
    <dbReference type="NCBI Taxonomy" id="2753746"/>
    <lineage>
        <taxon>Bacteria</taxon>
        <taxon>Pseudomonadati</taxon>
        <taxon>Pseudomonadota</taxon>
        <taxon>Alphaproteobacteria</taxon>
        <taxon>Rhodobacterales</taxon>
        <taxon>Paracoccaceae</taxon>
        <taxon>Thermohalobaculum</taxon>
    </lineage>
</organism>
<dbReference type="PANTHER" id="PTHR42852">
    <property type="entry name" value="THIOL:DISULFIDE INTERCHANGE PROTEIN DSBE"/>
    <property type="match status" value="1"/>
</dbReference>
<evidence type="ECO:0000259" key="3">
    <source>
        <dbReference type="PROSITE" id="PS51352"/>
    </source>
</evidence>
<dbReference type="Pfam" id="PF00578">
    <property type="entry name" value="AhpC-TSA"/>
    <property type="match status" value="1"/>
</dbReference>
<keyword evidence="2" id="KW-0732">Signal</keyword>
<comment type="caution">
    <text evidence="4">The sequence shown here is derived from an EMBL/GenBank/DDBJ whole genome shotgun (WGS) entry which is preliminary data.</text>
</comment>
<evidence type="ECO:0000256" key="2">
    <source>
        <dbReference type="SAM" id="SignalP"/>
    </source>
</evidence>
<name>A0A8J7M6V8_9RHOB</name>
<dbReference type="RefSeq" id="WP_200609593.1">
    <property type="nucleotide sequence ID" value="NZ_JAEHHL010000005.1"/>
</dbReference>
<dbReference type="CDD" id="cd02966">
    <property type="entry name" value="TlpA_like_family"/>
    <property type="match status" value="1"/>
</dbReference>
<feature type="domain" description="Thioredoxin" evidence="3">
    <location>
        <begin position="51"/>
        <end position="195"/>
    </location>
</feature>
<evidence type="ECO:0000313" key="5">
    <source>
        <dbReference type="Proteomes" id="UP000655420"/>
    </source>
</evidence>